<dbReference type="AlphaFoldDB" id="A0A1G1ZAC2"/>
<evidence type="ECO:0000313" key="4">
    <source>
        <dbReference type="Proteomes" id="UP000176544"/>
    </source>
</evidence>
<evidence type="ECO:0000313" key="3">
    <source>
        <dbReference type="EMBL" id="OGY61595.1"/>
    </source>
</evidence>
<dbReference type="Proteomes" id="UP000176544">
    <property type="component" value="Unassembled WGS sequence"/>
</dbReference>
<reference evidence="3 4" key="1">
    <citation type="journal article" date="2016" name="Nat. Commun.">
        <title>Thousands of microbial genomes shed light on interconnected biogeochemical processes in an aquifer system.</title>
        <authorList>
            <person name="Anantharaman K."/>
            <person name="Brown C.T."/>
            <person name="Hug L.A."/>
            <person name="Sharon I."/>
            <person name="Castelle C.J."/>
            <person name="Probst A.J."/>
            <person name="Thomas B.C."/>
            <person name="Singh A."/>
            <person name="Wilkins M.J."/>
            <person name="Karaoz U."/>
            <person name="Brodie E.L."/>
            <person name="Williams K.H."/>
            <person name="Hubbard S.S."/>
            <person name="Banfield J.F."/>
        </authorList>
    </citation>
    <scope>NUCLEOTIDE SEQUENCE [LARGE SCALE GENOMIC DNA]</scope>
</reference>
<proteinExistence type="predicted"/>
<dbReference type="CDD" id="cd12797">
    <property type="entry name" value="M23_peptidase"/>
    <property type="match status" value="1"/>
</dbReference>
<dbReference type="EMBL" id="MHJA01000005">
    <property type="protein sequence ID" value="OGY61595.1"/>
    <property type="molecule type" value="Genomic_DNA"/>
</dbReference>
<feature type="domain" description="M23ase beta-sheet core" evidence="2">
    <location>
        <begin position="219"/>
        <end position="309"/>
    </location>
</feature>
<dbReference type="InterPro" id="IPR050570">
    <property type="entry name" value="Cell_wall_metabolism_enzyme"/>
</dbReference>
<dbReference type="InterPro" id="IPR016047">
    <property type="entry name" value="M23ase_b-sheet_dom"/>
</dbReference>
<sequence length="401" mass="42258">MGRHLFIALLVVVSFLALSHDIVFIENANAQGSSATGSVELDLPERAARLYDWSIGVGTILALGILVYAGFLYTTSAGNSSRITEAKRWITAALTGLLILLSSYLILNTINPDLTNLEAIALRLDERITPSEGKIVIRGGAYFAPALQQFCYEGCISGGGTIESCEGLPACPDEACPLGLRKPGLSSKGVWLSCRPGNGPIPGLSGAICPWNQGGCTSDHSGIDLGAPMNVPVYALESGVVTSISYDDVCGNFLNLRGDSGQEYGYCHLAGYVDKIHDLPAHVVAGEQIAFNGKSGNARGPHIHFNMYRSDCGENTCEILPGCYALGQRKKRNPGPKIEEVCGVDVPATPTGEITGGATRCEDAGGFCTTQTTCARLRGTVMENLCSGGQDDKCCVDTGIQ</sequence>
<feature type="transmembrane region" description="Helical" evidence="1">
    <location>
        <begin position="86"/>
        <end position="107"/>
    </location>
</feature>
<dbReference type="STRING" id="1797692.A3I33_00775"/>
<dbReference type="PANTHER" id="PTHR21666">
    <property type="entry name" value="PEPTIDASE-RELATED"/>
    <property type="match status" value="1"/>
</dbReference>
<dbReference type="GO" id="GO:0004222">
    <property type="term" value="F:metalloendopeptidase activity"/>
    <property type="evidence" value="ECO:0007669"/>
    <property type="project" value="TreeGrafter"/>
</dbReference>
<name>A0A1G1ZAC2_9BACT</name>
<dbReference type="Pfam" id="PF18895">
    <property type="entry name" value="T4SS_pilin"/>
    <property type="match status" value="1"/>
</dbReference>
<dbReference type="InterPro" id="IPR011055">
    <property type="entry name" value="Dup_hybrid_motif"/>
</dbReference>
<protein>
    <recommendedName>
        <fullName evidence="2">M23ase beta-sheet core domain-containing protein</fullName>
    </recommendedName>
</protein>
<comment type="caution">
    <text evidence="3">The sequence shown here is derived from an EMBL/GenBank/DDBJ whole genome shotgun (WGS) entry which is preliminary data.</text>
</comment>
<organism evidence="3 4">
    <name type="scientific">Candidatus Colwellbacteria bacterium RIFCSPLOWO2_02_FULL_45_11</name>
    <dbReference type="NCBI Taxonomy" id="1797692"/>
    <lineage>
        <taxon>Bacteria</taxon>
        <taxon>Candidatus Colwelliibacteriota</taxon>
    </lineage>
</organism>
<gene>
    <name evidence="3" type="ORF">A3I33_00775</name>
</gene>
<dbReference type="Pfam" id="PF01551">
    <property type="entry name" value="Peptidase_M23"/>
    <property type="match status" value="1"/>
</dbReference>
<feature type="transmembrane region" description="Helical" evidence="1">
    <location>
        <begin position="54"/>
        <end position="74"/>
    </location>
</feature>
<keyword evidence="1" id="KW-1133">Transmembrane helix</keyword>
<evidence type="ECO:0000259" key="2">
    <source>
        <dbReference type="Pfam" id="PF01551"/>
    </source>
</evidence>
<dbReference type="InterPro" id="IPR043993">
    <property type="entry name" value="T4SS_pilin"/>
</dbReference>
<evidence type="ECO:0000256" key="1">
    <source>
        <dbReference type="SAM" id="Phobius"/>
    </source>
</evidence>
<dbReference type="SUPFAM" id="SSF51261">
    <property type="entry name" value="Duplicated hybrid motif"/>
    <property type="match status" value="1"/>
</dbReference>
<keyword evidence="1" id="KW-0472">Membrane</keyword>
<accession>A0A1G1ZAC2</accession>
<keyword evidence="1" id="KW-0812">Transmembrane</keyword>
<dbReference type="Gene3D" id="2.70.70.10">
    <property type="entry name" value="Glucose Permease (Domain IIA)"/>
    <property type="match status" value="1"/>
</dbReference>
<dbReference type="PANTHER" id="PTHR21666:SF270">
    <property type="entry name" value="MUREIN HYDROLASE ACTIVATOR ENVC"/>
    <property type="match status" value="1"/>
</dbReference>